<dbReference type="PROSITE" id="PS00134">
    <property type="entry name" value="TRYPSIN_HIS"/>
    <property type="match status" value="6"/>
</dbReference>
<dbReference type="Pfam" id="PF00089">
    <property type="entry name" value="Trypsin"/>
    <property type="match status" value="7"/>
</dbReference>
<feature type="domain" description="Peptidase S1" evidence="10">
    <location>
        <begin position="548"/>
        <end position="766"/>
    </location>
</feature>
<dbReference type="Gene3D" id="2.40.10.10">
    <property type="entry name" value="Trypsin-like serine proteases"/>
    <property type="match status" value="9"/>
</dbReference>
<feature type="signal peptide" evidence="9">
    <location>
        <begin position="1"/>
        <end position="20"/>
    </location>
</feature>
<evidence type="ECO:0000256" key="3">
    <source>
        <dbReference type="ARBA" id="ARBA00022801"/>
    </source>
</evidence>
<dbReference type="PANTHER" id="PTHR24276">
    <property type="entry name" value="POLYSERASE-RELATED"/>
    <property type="match status" value="1"/>
</dbReference>
<dbReference type="PROSITE" id="PS50240">
    <property type="entry name" value="TRYPSIN_DOM"/>
    <property type="match status" value="6"/>
</dbReference>
<evidence type="ECO:0000313" key="12">
    <source>
        <dbReference type="Proteomes" id="UP000075884"/>
    </source>
</evidence>
<evidence type="ECO:0000256" key="6">
    <source>
        <dbReference type="ARBA" id="ARBA00024195"/>
    </source>
</evidence>
<dbReference type="FunFam" id="2.40.10.10:FF:000068">
    <property type="entry name" value="transmembrane protease serine 2"/>
    <property type="match status" value="1"/>
</dbReference>
<feature type="domain" description="Peptidase S1" evidence="10">
    <location>
        <begin position="1181"/>
        <end position="1408"/>
    </location>
</feature>
<feature type="region of interest" description="Disordered" evidence="8">
    <location>
        <begin position="281"/>
        <end position="304"/>
    </location>
</feature>
<dbReference type="Proteomes" id="UP000075884">
    <property type="component" value="Unassembled WGS sequence"/>
</dbReference>
<evidence type="ECO:0000259" key="10">
    <source>
        <dbReference type="PROSITE" id="PS50240"/>
    </source>
</evidence>
<dbReference type="PANTHER" id="PTHR24276:SF96">
    <property type="entry name" value="PEPTIDASE S1 DOMAIN-CONTAINING PROTEIN"/>
    <property type="match status" value="1"/>
</dbReference>
<dbReference type="FunFam" id="2.40.10.10:FF:000034">
    <property type="entry name" value="Eupolytin"/>
    <property type="match status" value="4"/>
</dbReference>
<feature type="domain" description="Peptidase S1" evidence="10">
    <location>
        <begin position="799"/>
        <end position="1071"/>
    </location>
</feature>
<evidence type="ECO:0000256" key="1">
    <source>
        <dbReference type="ARBA" id="ARBA00022670"/>
    </source>
</evidence>
<dbReference type="GO" id="GO:0006508">
    <property type="term" value="P:proteolysis"/>
    <property type="evidence" value="ECO:0007669"/>
    <property type="project" value="UniProtKB-KW"/>
</dbReference>
<dbReference type="EnsemblMetazoa" id="ADIR000197-RA">
    <property type="protein sequence ID" value="ADIR000197-PA"/>
    <property type="gene ID" value="ADIR000197"/>
</dbReference>
<dbReference type="InterPro" id="IPR050430">
    <property type="entry name" value="Peptidase_S1"/>
</dbReference>
<dbReference type="SMART" id="SM00020">
    <property type="entry name" value="Tryp_SPc"/>
    <property type="match status" value="6"/>
</dbReference>
<organism evidence="11 12">
    <name type="scientific">Anopheles dirus</name>
    <dbReference type="NCBI Taxonomy" id="7168"/>
    <lineage>
        <taxon>Eukaryota</taxon>
        <taxon>Metazoa</taxon>
        <taxon>Ecdysozoa</taxon>
        <taxon>Arthropoda</taxon>
        <taxon>Hexapoda</taxon>
        <taxon>Insecta</taxon>
        <taxon>Pterygota</taxon>
        <taxon>Neoptera</taxon>
        <taxon>Endopterygota</taxon>
        <taxon>Diptera</taxon>
        <taxon>Nematocera</taxon>
        <taxon>Culicoidea</taxon>
        <taxon>Culicidae</taxon>
        <taxon>Anophelinae</taxon>
        <taxon>Anopheles</taxon>
    </lineage>
</organism>
<dbReference type="CDD" id="cd00190">
    <property type="entry name" value="Tryp_SPc"/>
    <property type="match status" value="6"/>
</dbReference>
<feature type="compositionally biased region" description="Basic and acidic residues" evidence="8">
    <location>
        <begin position="523"/>
        <end position="532"/>
    </location>
</feature>
<name>A0A182MXU4_9DIPT</name>
<feature type="region of interest" description="Disordered" evidence="8">
    <location>
        <begin position="776"/>
        <end position="800"/>
    </location>
</feature>
<comment type="similarity">
    <text evidence="6">Belongs to the peptidase S1 family. CLIP subfamily.</text>
</comment>
<dbReference type="STRING" id="7168.A0A182MXU4"/>
<evidence type="ECO:0000256" key="7">
    <source>
        <dbReference type="RuleBase" id="RU363034"/>
    </source>
</evidence>
<dbReference type="PROSITE" id="PS00135">
    <property type="entry name" value="TRYPSIN_SER"/>
    <property type="match status" value="2"/>
</dbReference>
<keyword evidence="5" id="KW-1015">Disulfide bond</keyword>
<sequence length="1668" mass="179800">MWKVTCVALLALSYGTFVLAGSAESNDSKEDSSSPEAPPSGVKTSGRIINGKDTTISKHPFTVRVQVNKAGYCGGSVITYHHVLTAAHCLEEGFTAKQVTVYGNTTYESRGGVVFKVKKIDMHPNYNITMLANDVAILTIKGTFKGYTNIAIIPLQTEELEVTSTPTWCYFVGWGYTNYKEAKFSEILQYADVRLMEYKKCKRNFEILKPDMICVKPKKGEDVCDSDSGGPLVCGGKLTGVVSFGSDECTADAPVVFAKVVHPNIPLSYGTFVLAGSAESHDSKEDSNVPEAPPSGVKTSGRIVNGKDTTISKHPFTVRVQVDGGGYCGGSVITYHHVLTAAHCFDEGFTANQLTVKGNSTYESSGGVVFKVKRLDMHPKYNVTYLANDVAILTIKGSFKGYANIAKIPLQDKELHVTSTPTWCYFVGWGYTNYKEAKFSEILQYADVRLMDYNECKKDDPSLRRHMICAMPKKGKDVCNSDSGGPLVCDGKLTGVVSYGSAECTADAPVVFAKVVHPNIRSAESHDSKEDSNAPEAGPSDVEVSGRVINGKDTTIKKHPYAVRIYAAGQGGICGGSVITDKHVLTAAHCFDDGETAKDLTVRVGSTSQSHGGHVFSIKKIAKHPKYDKTVFDYDAAVLTINGSFTGLKNVAVVALQDEVVDVGVLCEGVGWGYIDRKKKINPDTLQYLQLSMLDEDDCADDSVVCAQSPKGSDLCQGDSGGPFVCNNKLTGVTSSGDPRCVGTYKANFAKVRHPPIRAFIPLSYGTFVLAGSAESHDSKEDSNTPEAPHSAVKSSGRVINGKNTTIKKHPYVARIYMTGKGGICGGSVITDKHIVTAAHCIRKGETYKDIYVRVGSTSQSTGGYLFNLTSLALHPKWDPDTVDFDVALLTIDGSFAGLQDVEKIALQDEVVPAGVACDGVGWGYNNRKKTKNPDTLQYLQLHILDEQECEDDRIICAQSPKGSDLCEGDSGGPFVCHKKLTGITSFGDEKCIGSVKASFAKIRHPLYHYVCGGSIITDKHIVTAAYCIRKGETYKNIYVRVGSTGQSTGGYSFNLTSLALHPKWDPDTVDFDVALLTIDGSFAGLQDVEKIALQDEVVPAGVACDGVGWGYNNRKKTKNPDTLQYLQLHILDEQECEDDSGKVLAKTGASFNITDFLSGSKGFPKTLPWEAQNVSHSGRIINGKTIGIEYIPSMLHLRVNNQGRQSVCGASVISYWHALTAAHCVNDVRYNPAGVTMYGGSTSRSSGGIVFQANNIFVHPKYNPSNLDYDAAVIRVSKSFYGQNNVAPVQLQDTAIPSSAWCLTFGWGVNNYQTGNLPDYLQYEWFQVIAPEQCSAIYGYLSPRVICVKRGSSIDICGGDSGGPLICNGKLTGITSFNTDKCSGNYPAGFAKVIDPEIRQFIRDYAQVLMLFCTGVSGTEDARSGRIIGGRNADIQDHPYMLLMRKNGYASCGAAVIGPKYALTAAHCVYPMPNLTTVMSMLGFCSIQISLHGGSSTQNGAAVIFKVQRIVIHPNYTDSTIDNDVAIIEVTSLFTGHPNVASIELQKSEPIISATSPTVCNITGWGIVNKGTNALSNTLQVASMRLLVPRTCRLQWYPRLVTASMICARGDSTDACAGDSGSPLVCEGRLYGVVSWGTSRCDATKPAVFANVPASRIRAFISSITGI</sequence>
<dbReference type="PRINTS" id="PR00722">
    <property type="entry name" value="CHYMOTRYPSIN"/>
</dbReference>
<keyword evidence="9" id="KW-0732">Signal</keyword>
<keyword evidence="12" id="KW-1185">Reference proteome</keyword>
<dbReference type="InterPro" id="IPR018114">
    <property type="entry name" value="TRYPSIN_HIS"/>
</dbReference>
<evidence type="ECO:0000256" key="2">
    <source>
        <dbReference type="ARBA" id="ARBA00022757"/>
    </source>
</evidence>
<feature type="region of interest" description="Disordered" evidence="8">
    <location>
        <begin position="522"/>
        <end position="548"/>
    </location>
</feature>
<feature type="chain" id="PRO_5008128984" description="Peptidase S1 domain-containing protein" evidence="9">
    <location>
        <begin position="21"/>
        <end position="1668"/>
    </location>
</feature>
<evidence type="ECO:0000256" key="5">
    <source>
        <dbReference type="ARBA" id="ARBA00023157"/>
    </source>
</evidence>
<dbReference type="GO" id="GO:0007586">
    <property type="term" value="P:digestion"/>
    <property type="evidence" value="ECO:0007669"/>
    <property type="project" value="UniProtKB-KW"/>
</dbReference>
<dbReference type="SUPFAM" id="SSF50494">
    <property type="entry name" value="Trypsin-like serine proteases"/>
    <property type="match status" value="7"/>
</dbReference>
<evidence type="ECO:0000256" key="9">
    <source>
        <dbReference type="SAM" id="SignalP"/>
    </source>
</evidence>
<dbReference type="InterPro" id="IPR001254">
    <property type="entry name" value="Trypsin_dom"/>
</dbReference>
<evidence type="ECO:0000313" key="11">
    <source>
        <dbReference type="EnsemblMetazoa" id="ADIR000197-PA"/>
    </source>
</evidence>
<dbReference type="InterPro" id="IPR009003">
    <property type="entry name" value="Peptidase_S1_PA"/>
</dbReference>
<reference evidence="12" key="1">
    <citation type="submission" date="2013-03" db="EMBL/GenBank/DDBJ databases">
        <title>The Genome Sequence of Anopheles dirus WRAIR2.</title>
        <authorList>
            <consortium name="The Broad Institute Genomics Platform"/>
            <person name="Neafsey D.E."/>
            <person name="Walton C."/>
            <person name="Walker B."/>
            <person name="Young S.K."/>
            <person name="Zeng Q."/>
            <person name="Gargeya S."/>
            <person name="Fitzgerald M."/>
            <person name="Haas B."/>
            <person name="Abouelleil A."/>
            <person name="Allen A.W."/>
            <person name="Alvarado L."/>
            <person name="Arachchi H.M."/>
            <person name="Berlin A.M."/>
            <person name="Chapman S.B."/>
            <person name="Gainer-Dewar J."/>
            <person name="Goldberg J."/>
            <person name="Griggs A."/>
            <person name="Gujja S."/>
            <person name="Hansen M."/>
            <person name="Howarth C."/>
            <person name="Imamovic A."/>
            <person name="Ireland A."/>
            <person name="Larimer J."/>
            <person name="McCowan C."/>
            <person name="Murphy C."/>
            <person name="Pearson M."/>
            <person name="Poon T.W."/>
            <person name="Priest M."/>
            <person name="Roberts A."/>
            <person name="Saif S."/>
            <person name="Shea T."/>
            <person name="Sisk P."/>
            <person name="Sykes S."/>
            <person name="Wortman J."/>
            <person name="Nusbaum C."/>
            <person name="Birren B."/>
        </authorList>
    </citation>
    <scope>NUCLEOTIDE SEQUENCE [LARGE SCALE GENOMIC DNA]</scope>
    <source>
        <strain evidence="12">WRAIR2</strain>
    </source>
</reference>
<feature type="domain" description="Peptidase S1" evidence="10">
    <location>
        <begin position="303"/>
        <end position="515"/>
    </location>
</feature>
<dbReference type="VEuPathDB" id="VectorBase:ADIR000197"/>
<keyword evidence="2" id="KW-0222">Digestion</keyword>
<accession>A0A182MXU4</accession>
<feature type="domain" description="Peptidase S1" evidence="10">
    <location>
        <begin position="48"/>
        <end position="278"/>
    </location>
</feature>
<keyword evidence="1 7" id="KW-0645">Protease</keyword>
<dbReference type="InterPro" id="IPR001314">
    <property type="entry name" value="Peptidase_S1A"/>
</dbReference>
<evidence type="ECO:0000256" key="4">
    <source>
        <dbReference type="ARBA" id="ARBA00022825"/>
    </source>
</evidence>
<dbReference type="GO" id="GO:0004252">
    <property type="term" value="F:serine-type endopeptidase activity"/>
    <property type="evidence" value="ECO:0007669"/>
    <property type="project" value="InterPro"/>
</dbReference>
<feature type="domain" description="Peptidase S1" evidence="10">
    <location>
        <begin position="1428"/>
        <end position="1667"/>
    </location>
</feature>
<dbReference type="InterPro" id="IPR043504">
    <property type="entry name" value="Peptidase_S1_PA_chymotrypsin"/>
</dbReference>
<keyword evidence="4 7" id="KW-0720">Serine protease</keyword>
<feature type="region of interest" description="Disordered" evidence="8">
    <location>
        <begin position="24"/>
        <end position="53"/>
    </location>
</feature>
<evidence type="ECO:0000256" key="8">
    <source>
        <dbReference type="SAM" id="MobiDB-lite"/>
    </source>
</evidence>
<dbReference type="InterPro" id="IPR033116">
    <property type="entry name" value="TRYPSIN_SER"/>
</dbReference>
<keyword evidence="3 7" id="KW-0378">Hydrolase</keyword>
<protein>
    <recommendedName>
        <fullName evidence="10">Peptidase S1 domain-containing protein</fullName>
    </recommendedName>
</protein>
<reference evidence="11" key="2">
    <citation type="submission" date="2020-05" db="UniProtKB">
        <authorList>
            <consortium name="EnsemblMetazoa"/>
        </authorList>
    </citation>
    <scope>IDENTIFICATION</scope>
    <source>
        <strain evidence="11">WRAIR2</strain>
    </source>
</reference>
<proteinExistence type="inferred from homology"/>